<dbReference type="EC" id="2.1.1.-" evidence="1"/>
<protein>
    <submittedName>
        <fullName evidence="1">Class I SAM-dependent methyltransferase</fullName>
        <ecNumber evidence="1">2.1.1.-</ecNumber>
    </submittedName>
</protein>
<dbReference type="GO" id="GO:0032259">
    <property type="term" value="P:methylation"/>
    <property type="evidence" value="ECO:0007669"/>
    <property type="project" value="UniProtKB-KW"/>
</dbReference>
<keyword evidence="2" id="KW-1185">Reference proteome</keyword>
<evidence type="ECO:0000313" key="1">
    <source>
        <dbReference type="EMBL" id="WNM37321.1"/>
    </source>
</evidence>
<dbReference type="GO" id="GO:0008168">
    <property type="term" value="F:methyltransferase activity"/>
    <property type="evidence" value="ECO:0007669"/>
    <property type="project" value="UniProtKB-KW"/>
</dbReference>
<dbReference type="RefSeq" id="WP_313718867.1">
    <property type="nucleotide sequence ID" value="NZ_CP134876.1"/>
</dbReference>
<dbReference type="Pfam" id="PF13489">
    <property type="entry name" value="Methyltransf_23"/>
    <property type="match status" value="1"/>
</dbReference>
<sequence>MDATEIRKLAALEDTHWWYRERRVLLGRALRRLAAAGTRPGRALDIGAAGGGNTRVLRAHGWRPVALEYSAEGAGVARGRGLDVIRADARRLPVRSAGLGLVVAFDILEHVDEDHLAAAELRRALRPGGTALITVPADMRLWSAHDAAVGHVRRYDRAGLRAVVERAGLVVDELWSWNVLLRPVAAWRRRRCTGSDLDEPHPLVNLGLRTVVAVERHLPVQALPGVSLMLRAHRPSDPGTPGPVKID</sequence>
<dbReference type="Gene3D" id="3.40.50.150">
    <property type="entry name" value="Vaccinia Virus protein VP39"/>
    <property type="match status" value="1"/>
</dbReference>
<accession>A0ABY9ZPW4</accession>
<keyword evidence="1" id="KW-0808">Transferase</keyword>
<dbReference type="Proteomes" id="UP001303001">
    <property type="component" value="Chromosome"/>
</dbReference>
<organism evidence="1 2">
    <name type="scientific">Micromonospora halotolerans</name>
    <dbReference type="NCBI Taxonomy" id="709879"/>
    <lineage>
        <taxon>Bacteria</taxon>
        <taxon>Bacillati</taxon>
        <taxon>Actinomycetota</taxon>
        <taxon>Actinomycetes</taxon>
        <taxon>Micromonosporales</taxon>
        <taxon>Micromonosporaceae</taxon>
        <taxon>Micromonospora</taxon>
    </lineage>
</organism>
<dbReference type="CDD" id="cd02440">
    <property type="entry name" value="AdoMet_MTases"/>
    <property type="match status" value="1"/>
</dbReference>
<reference evidence="1 2" key="1">
    <citation type="submission" date="2023-09" db="EMBL/GenBank/DDBJ databases">
        <title>Micromonospora halotolerans DSM 45598 genome sequence.</title>
        <authorList>
            <person name="Mo P."/>
        </authorList>
    </citation>
    <scope>NUCLEOTIDE SEQUENCE [LARGE SCALE GENOMIC DNA]</scope>
    <source>
        <strain evidence="1 2">DSM 45598</strain>
    </source>
</reference>
<name>A0ABY9ZPW4_9ACTN</name>
<gene>
    <name evidence="1" type="ORF">RMN56_19325</name>
</gene>
<dbReference type="EMBL" id="CP134876">
    <property type="protein sequence ID" value="WNM37321.1"/>
    <property type="molecule type" value="Genomic_DNA"/>
</dbReference>
<proteinExistence type="predicted"/>
<dbReference type="InterPro" id="IPR029063">
    <property type="entry name" value="SAM-dependent_MTases_sf"/>
</dbReference>
<evidence type="ECO:0000313" key="2">
    <source>
        <dbReference type="Proteomes" id="UP001303001"/>
    </source>
</evidence>
<keyword evidence="1" id="KW-0489">Methyltransferase</keyword>
<dbReference type="SUPFAM" id="SSF53335">
    <property type="entry name" value="S-adenosyl-L-methionine-dependent methyltransferases"/>
    <property type="match status" value="1"/>
</dbReference>